<feature type="region of interest" description="Disordered" evidence="1">
    <location>
        <begin position="61"/>
        <end position="89"/>
    </location>
</feature>
<dbReference type="OrthoDB" id="7318948at2759"/>
<name>A0A1R0H897_9FUNG</name>
<accession>A0A1R0H897</accession>
<comment type="caution">
    <text evidence="2">The sequence shown here is derived from an EMBL/GenBank/DDBJ whole genome shotgun (WGS) entry which is preliminary data.</text>
</comment>
<sequence length="231" mass="26812">MVHRDDEGVIEDFDFVSKRPRSDTNLDVLQLFKAPAKNPRIEEISISPVLNSEEIKIENKSEERKMDLDEDHTSHDTTQSDQISEKDFYKSKPKKNDYVELFKNLHLRRIIKENHNTPILSVLFNFSRQNVQESEASDTGKALNDNIHDDNREISNNTANQEASEFHPIYSSKNSDSFYGKYSKSVSDETDFCYNDNVLLSCSRNQVSIYDNEHCGDHLDIMSNYYVKDSK</sequence>
<protein>
    <submittedName>
        <fullName evidence="2">Uncharacterized protein</fullName>
    </submittedName>
</protein>
<gene>
    <name evidence="2" type="ORF">AYI68_g511</name>
</gene>
<organism evidence="2 3">
    <name type="scientific">Smittium mucronatum</name>
    <dbReference type="NCBI Taxonomy" id="133383"/>
    <lineage>
        <taxon>Eukaryota</taxon>
        <taxon>Fungi</taxon>
        <taxon>Fungi incertae sedis</taxon>
        <taxon>Zoopagomycota</taxon>
        <taxon>Kickxellomycotina</taxon>
        <taxon>Harpellomycetes</taxon>
        <taxon>Harpellales</taxon>
        <taxon>Legeriomycetaceae</taxon>
        <taxon>Smittium</taxon>
    </lineage>
</organism>
<keyword evidence="3" id="KW-1185">Reference proteome</keyword>
<evidence type="ECO:0000256" key="1">
    <source>
        <dbReference type="SAM" id="MobiDB-lite"/>
    </source>
</evidence>
<evidence type="ECO:0000313" key="3">
    <source>
        <dbReference type="Proteomes" id="UP000187455"/>
    </source>
</evidence>
<dbReference type="STRING" id="133383.A0A1R0H897"/>
<evidence type="ECO:0000313" key="2">
    <source>
        <dbReference type="EMBL" id="OLY85304.1"/>
    </source>
</evidence>
<proteinExistence type="predicted"/>
<dbReference type="Proteomes" id="UP000187455">
    <property type="component" value="Unassembled WGS sequence"/>
</dbReference>
<reference evidence="2 3" key="1">
    <citation type="journal article" date="2016" name="Mol. Biol. Evol.">
        <title>Genome-Wide Survey of Gut Fungi (Harpellales) Reveals the First Horizontally Transferred Ubiquitin Gene from a Mosquito Host.</title>
        <authorList>
            <person name="Wang Y."/>
            <person name="White M.M."/>
            <person name="Kvist S."/>
            <person name="Moncalvo J.M."/>
        </authorList>
    </citation>
    <scope>NUCLEOTIDE SEQUENCE [LARGE SCALE GENOMIC DNA]</scope>
    <source>
        <strain evidence="2 3">ALG-7-W6</strain>
    </source>
</reference>
<dbReference type="AlphaFoldDB" id="A0A1R0H897"/>
<feature type="compositionally biased region" description="Basic and acidic residues" evidence="1">
    <location>
        <begin position="61"/>
        <end position="75"/>
    </location>
</feature>
<dbReference type="EMBL" id="LSSL01000161">
    <property type="protein sequence ID" value="OLY85304.1"/>
    <property type="molecule type" value="Genomic_DNA"/>
</dbReference>